<accession>A0ACC1AIY9</accession>
<dbReference type="EMBL" id="CM047906">
    <property type="protein sequence ID" value="KAJ0086635.1"/>
    <property type="molecule type" value="Genomic_DNA"/>
</dbReference>
<sequence>MKKRHVRSIVPRSIRQLNSRVHHTFTPPHAHTLITPLTHSPAPTLITPLTPLTRTHTPTPAQNSPTFLALTELQQVILITKSCIALQCHCHQWNRRYKSTAEIAPNCPRCASANTKFCYYNNYSLSQPRYFCKGCRRYWTKGGSLRNVPVGGGCRKNRRAKSASRLNERVSVNYSKSFSGFDDYVNEQTKGCSSDGDSVGQASGSDIDMAVVFAKFLNESSSNSDNIPEEFVSQEVDNVSNSFTPDSVQNDATMECQKASDDPVLEEFSQILVGEKEQQRQGFLEMSDVNSAAFELQTLLDDEVVVPNLPWADHAAVTLPNFSWQSVFQLQEFDSYAPNHDQLLASANLMNDNWSNSFDFSTGFEVYSRP</sequence>
<keyword evidence="2" id="KW-1185">Reference proteome</keyword>
<protein>
    <submittedName>
        <fullName evidence="1">Uncharacterized protein</fullName>
    </submittedName>
</protein>
<gene>
    <name evidence="1" type="ORF">Patl1_08118</name>
</gene>
<dbReference type="Proteomes" id="UP001164250">
    <property type="component" value="Chromosome 10"/>
</dbReference>
<comment type="caution">
    <text evidence="1">The sequence shown here is derived from an EMBL/GenBank/DDBJ whole genome shotgun (WGS) entry which is preliminary data.</text>
</comment>
<evidence type="ECO:0000313" key="2">
    <source>
        <dbReference type="Proteomes" id="UP001164250"/>
    </source>
</evidence>
<evidence type="ECO:0000313" key="1">
    <source>
        <dbReference type="EMBL" id="KAJ0086635.1"/>
    </source>
</evidence>
<proteinExistence type="predicted"/>
<organism evidence="1 2">
    <name type="scientific">Pistacia atlantica</name>
    <dbReference type="NCBI Taxonomy" id="434234"/>
    <lineage>
        <taxon>Eukaryota</taxon>
        <taxon>Viridiplantae</taxon>
        <taxon>Streptophyta</taxon>
        <taxon>Embryophyta</taxon>
        <taxon>Tracheophyta</taxon>
        <taxon>Spermatophyta</taxon>
        <taxon>Magnoliopsida</taxon>
        <taxon>eudicotyledons</taxon>
        <taxon>Gunneridae</taxon>
        <taxon>Pentapetalae</taxon>
        <taxon>rosids</taxon>
        <taxon>malvids</taxon>
        <taxon>Sapindales</taxon>
        <taxon>Anacardiaceae</taxon>
        <taxon>Pistacia</taxon>
    </lineage>
</organism>
<reference evidence="2" key="1">
    <citation type="journal article" date="2023" name="G3 (Bethesda)">
        <title>Genome assembly and association tests identify interacting loci associated with vigor, precocity, and sex in interspecific pistachio rootstocks.</title>
        <authorList>
            <person name="Palmer W."/>
            <person name="Jacygrad E."/>
            <person name="Sagayaradj S."/>
            <person name="Cavanaugh K."/>
            <person name="Han R."/>
            <person name="Bertier L."/>
            <person name="Beede B."/>
            <person name="Kafkas S."/>
            <person name="Golino D."/>
            <person name="Preece J."/>
            <person name="Michelmore R."/>
        </authorList>
    </citation>
    <scope>NUCLEOTIDE SEQUENCE [LARGE SCALE GENOMIC DNA]</scope>
</reference>
<name>A0ACC1AIY9_9ROSI</name>